<name>A0ACC0ALL2_CATRO</name>
<gene>
    <name evidence="1" type="ORF">M9H77_21088</name>
</gene>
<proteinExistence type="predicted"/>
<evidence type="ECO:0000313" key="1">
    <source>
        <dbReference type="EMBL" id="KAI5661765.1"/>
    </source>
</evidence>
<protein>
    <submittedName>
        <fullName evidence="1">Uncharacterized protein</fullName>
    </submittedName>
</protein>
<organism evidence="1 2">
    <name type="scientific">Catharanthus roseus</name>
    <name type="common">Madagascar periwinkle</name>
    <name type="synonym">Vinca rosea</name>
    <dbReference type="NCBI Taxonomy" id="4058"/>
    <lineage>
        <taxon>Eukaryota</taxon>
        <taxon>Viridiplantae</taxon>
        <taxon>Streptophyta</taxon>
        <taxon>Embryophyta</taxon>
        <taxon>Tracheophyta</taxon>
        <taxon>Spermatophyta</taxon>
        <taxon>Magnoliopsida</taxon>
        <taxon>eudicotyledons</taxon>
        <taxon>Gunneridae</taxon>
        <taxon>Pentapetalae</taxon>
        <taxon>asterids</taxon>
        <taxon>lamiids</taxon>
        <taxon>Gentianales</taxon>
        <taxon>Apocynaceae</taxon>
        <taxon>Rauvolfioideae</taxon>
        <taxon>Vinceae</taxon>
        <taxon>Catharanthinae</taxon>
        <taxon>Catharanthus</taxon>
    </lineage>
</organism>
<keyword evidence="2" id="KW-1185">Reference proteome</keyword>
<dbReference type="Proteomes" id="UP001060085">
    <property type="component" value="Linkage Group LG05"/>
</dbReference>
<sequence>MWSSACLEAQKNVLLLILSPVFDTVSFIVLLYLPYSMRVGYSSAPEALMTIDRTYPIFTVRGLTVHGLAVLTVFFFGININNAVHPTINLHPNYRAMTQLNPSEQNVELNHTSLY</sequence>
<accession>A0ACC0ALL2</accession>
<dbReference type="EMBL" id="CM044705">
    <property type="protein sequence ID" value="KAI5661765.1"/>
    <property type="molecule type" value="Genomic_DNA"/>
</dbReference>
<evidence type="ECO:0000313" key="2">
    <source>
        <dbReference type="Proteomes" id="UP001060085"/>
    </source>
</evidence>
<reference evidence="2" key="1">
    <citation type="journal article" date="2023" name="Nat. Plants">
        <title>Single-cell RNA sequencing provides a high-resolution roadmap for understanding the multicellular compartmentation of specialized metabolism.</title>
        <authorList>
            <person name="Sun S."/>
            <person name="Shen X."/>
            <person name="Li Y."/>
            <person name="Li Y."/>
            <person name="Wang S."/>
            <person name="Li R."/>
            <person name="Zhang H."/>
            <person name="Shen G."/>
            <person name="Guo B."/>
            <person name="Wei J."/>
            <person name="Xu J."/>
            <person name="St-Pierre B."/>
            <person name="Chen S."/>
            <person name="Sun C."/>
        </authorList>
    </citation>
    <scope>NUCLEOTIDE SEQUENCE [LARGE SCALE GENOMIC DNA]</scope>
</reference>
<comment type="caution">
    <text evidence="1">The sequence shown here is derived from an EMBL/GenBank/DDBJ whole genome shotgun (WGS) entry which is preliminary data.</text>
</comment>